<organism evidence="2 3">
    <name type="scientific">Microscilla marina ATCC 23134</name>
    <dbReference type="NCBI Taxonomy" id="313606"/>
    <lineage>
        <taxon>Bacteria</taxon>
        <taxon>Pseudomonadati</taxon>
        <taxon>Bacteroidota</taxon>
        <taxon>Cytophagia</taxon>
        <taxon>Cytophagales</taxon>
        <taxon>Microscillaceae</taxon>
        <taxon>Microscilla</taxon>
    </lineage>
</organism>
<evidence type="ECO:0000259" key="1">
    <source>
        <dbReference type="Pfam" id="PF21601"/>
    </source>
</evidence>
<protein>
    <submittedName>
        <fullName evidence="2">Lipoprotein, putative</fullName>
    </submittedName>
</protein>
<gene>
    <name evidence="2" type="ORF">M23134_03363</name>
</gene>
<proteinExistence type="predicted"/>
<keyword evidence="2" id="KW-0449">Lipoprotein</keyword>
<comment type="caution">
    <text evidence="2">The sequence shown here is derived from an EMBL/GenBank/DDBJ whole genome shotgun (WGS) entry which is preliminary data.</text>
</comment>
<dbReference type="AlphaFoldDB" id="A1ZV11"/>
<dbReference type="RefSeq" id="WP_002702152.1">
    <property type="nucleotide sequence ID" value="NZ_AAWS01000043.1"/>
</dbReference>
<evidence type="ECO:0000313" key="2">
    <source>
        <dbReference type="EMBL" id="EAY25789.1"/>
    </source>
</evidence>
<keyword evidence="3" id="KW-1185">Reference proteome</keyword>
<accession>A1ZV11</accession>
<name>A1ZV11_MICM2</name>
<dbReference type="Proteomes" id="UP000004095">
    <property type="component" value="Unassembled WGS sequence"/>
</dbReference>
<dbReference type="Pfam" id="PF21601">
    <property type="entry name" value="GldM_2nd"/>
    <property type="match status" value="1"/>
</dbReference>
<reference evidence="2 3" key="1">
    <citation type="submission" date="2007-01" db="EMBL/GenBank/DDBJ databases">
        <authorList>
            <person name="Haygood M."/>
            <person name="Podell S."/>
            <person name="Anderson C."/>
            <person name="Hopkinson B."/>
            <person name="Roe K."/>
            <person name="Barbeau K."/>
            <person name="Gaasterland T."/>
            <person name="Ferriera S."/>
            <person name="Johnson J."/>
            <person name="Kravitz S."/>
            <person name="Beeson K."/>
            <person name="Sutton G."/>
            <person name="Rogers Y.-H."/>
            <person name="Friedman R."/>
            <person name="Frazier M."/>
            <person name="Venter J.C."/>
        </authorList>
    </citation>
    <scope>NUCLEOTIDE SEQUENCE [LARGE SCALE GENOMIC DNA]</scope>
    <source>
        <strain evidence="2 3">ATCC 23134</strain>
    </source>
</reference>
<evidence type="ECO:0000313" key="3">
    <source>
        <dbReference type="Proteomes" id="UP000004095"/>
    </source>
</evidence>
<dbReference type="EMBL" id="AAWS01000043">
    <property type="protein sequence ID" value="EAY25789.1"/>
    <property type="molecule type" value="Genomic_DNA"/>
</dbReference>
<dbReference type="OrthoDB" id="1490890at2"/>
<dbReference type="InterPro" id="IPR048405">
    <property type="entry name" value="GldM_Ig-like-1"/>
</dbReference>
<feature type="domain" description="Gliding motility-associated protein GldM first immunoglobulin-like" evidence="1">
    <location>
        <begin position="211"/>
        <end position="295"/>
    </location>
</feature>
<dbReference type="PROSITE" id="PS51257">
    <property type="entry name" value="PROKAR_LIPOPROTEIN"/>
    <property type="match status" value="1"/>
</dbReference>
<sequence>MISFFKKICLLLGSICTLLGCQPNEQADKVILWDVIKALHQQKANLHNTNQEYLYQISYRNTLQQHNTYRQWEALELSVQAQLCTLDAVANSVCQGGTKPADLQFFTQFMKPNTPRLKVKPLIALLRPVLQFEDSLAKKYSQLLTQQVKTKQNLVLFNAKGNDISWIVAYADLVQWKVALLQTQQRIMTHQAKNIAFVLKYTQTPQYYLEALTKSEAVIEGEEYPIEMFLSKTSTSNRNLRVQVNGKPVPTYKDKSRVHFRPTKPGTYTWQGRLTYKYRGRDTTFTIKRQYRVVPK</sequence>